<gene>
    <name evidence="1" type="ORF">ALC57_17273</name>
</gene>
<dbReference type="AlphaFoldDB" id="A0A195DCQ5"/>
<name>A0A195DCQ5_9HYME</name>
<keyword evidence="2" id="KW-1185">Reference proteome</keyword>
<dbReference type="Proteomes" id="UP000078492">
    <property type="component" value="Unassembled WGS sequence"/>
</dbReference>
<dbReference type="EMBL" id="KQ980989">
    <property type="protein sequence ID" value="KYN10666.1"/>
    <property type="molecule type" value="Genomic_DNA"/>
</dbReference>
<dbReference type="STRING" id="471704.A0A195DCQ5"/>
<protein>
    <recommendedName>
        <fullName evidence="3">HAT C-terminal dimerisation domain-containing protein</fullName>
    </recommendedName>
</protein>
<reference evidence="1 2" key="1">
    <citation type="submission" date="2015-09" db="EMBL/GenBank/DDBJ databases">
        <title>Trachymyrmex cornetzi WGS genome.</title>
        <authorList>
            <person name="Nygaard S."/>
            <person name="Hu H."/>
            <person name="Boomsma J."/>
            <person name="Zhang G."/>
        </authorList>
    </citation>
    <scope>NUCLEOTIDE SEQUENCE [LARGE SCALE GENOMIC DNA]</scope>
    <source>
        <strain evidence="1">Tcor2-1</strain>
        <tissue evidence="1">Whole body</tissue>
    </source>
</reference>
<proteinExistence type="predicted"/>
<evidence type="ECO:0008006" key="3">
    <source>
        <dbReference type="Google" id="ProtNLM"/>
    </source>
</evidence>
<organism evidence="1 2">
    <name type="scientific">Trachymyrmex cornetzi</name>
    <dbReference type="NCBI Taxonomy" id="471704"/>
    <lineage>
        <taxon>Eukaryota</taxon>
        <taxon>Metazoa</taxon>
        <taxon>Ecdysozoa</taxon>
        <taxon>Arthropoda</taxon>
        <taxon>Hexapoda</taxon>
        <taxon>Insecta</taxon>
        <taxon>Pterygota</taxon>
        <taxon>Neoptera</taxon>
        <taxon>Endopterygota</taxon>
        <taxon>Hymenoptera</taxon>
        <taxon>Apocrita</taxon>
        <taxon>Aculeata</taxon>
        <taxon>Formicoidea</taxon>
        <taxon>Formicidae</taxon>
        <taxon>Myrmicinae</taxon>
        <taxon>Trachymyrmex</taxon>
    </lineage>
</organism>
<evidence type="ECO:0000313" key="2">
    <source>
        <dbReference type="Proteomes" id="UP000078492"/>
    </source>
</evidence>
<evidence type="ECO:0000313" key="1">
    <source>
        <dbReference type="EMBL" id="KYN10666.1"/>
    </source>
</evidence>
<sequence>MLEMTLEDFKRKALLKEAETFFLATKHALHISLAQSCTTSTIETSFSTLRRCIKNLVAVRKSPQWTLYVKCMYQKKWYLRRKRSWRKKY</sequence>
<accession>A0A195DCQ5</accession>